<dbReference type="InterPro" id="IPR051598">
    <property type="entry name" value="TSUP/Inactive_protease-like"/>
</dbReference>
<feature type="transmembrane region" description="Helical" evidence="5">
    <location>
        <begin position="99"/>
        <end position="116"/>
    </location>
</feature>
<feature type="transmembrane region" description="Helical" evidence="5">
    <location>
        <begin position="173"/>
        <end position="196"/>
    </location>
</feature>
<evidence type="ECO:0000313" key="8">
    <source>
        <dbReference type="Proteomes" id="UP000187822"/>
    </source>
</evidence>
<feature type="transmembrane region" description="Helical" evidence="5">
    <location>
        <begin position="39"/>
        <end position="63"/>
    </location>
</feature>
<feature type="transmembrane region" description="Helical" evidence="5">
    <location>
        <begin position="7"/>
        <end position="33"/>
    </location>
</feature>
<keyword evidence="2 5" id="KW-0812">Transmembrane</keyword>
<evidence type="ECO:0000256" key="3">
    <source>
        <dbReference type="ARBA" id="ARBA00022989"/>
    </source>
</evidence>
<reference evidence="6 9" key="1">
    <citation type="submission" date="2016-04" db="EMBL/GenBank/DDBJ databases">
        <authorList>
            <person name="Evans L.H."/>
            <person name="Alamgir A."/>
            <person name="Owens N."/>
            <person name="Weber N.D."/>
            <person name="Virtaneva K."/>
            <person name="Barbian K."/>
            <person name="Babar A."/>
            <person name="Rosenke K."/>
        </authorList>
    </citation>
    <scope>NUCLEOTIDE SEQUENCE [LARGE SCALE GENOMIC DNA]</scope>
    <source>
        <strain evidence="6">S5</strain>
        <strain evidence="9">S5(T) (JCM 30642 \VKM B-2941)</strain>
    </source>
</reference>
<comment type="similarity">
    <text evidence="5">Belongs to the 4-toluene sulfonate uptake permease (TSUP) (TC 2.A.102) family.</text>
</comment>
<dbReference type="Proteomes" id="UP000195607">
    <property type="component" value="Chromosome I"/>
</dbReference>
<proteinExistence type="inferred from homology"/>
<dbReference type="STRING" id="1673428.CPM_0537"/>
<keyword evidence="5" id="KW-1003">Cell membrane</keyword>
<evidence type="ECO:0000313" key="6">
    <source>
        <dbReference type="EMBL" id="SIM47438.1"/>
    </source>
</evidence>
<keyword evidence="4 5" id="KW-0472">Membrane</keyword>
<keyword evidence="8" id="KW-1185">Reference proteome</keyword>
<dbReference type="GO" id="GO:0005886">
    <property type="term" value="C:plasma membrane"/>
    <property type="evidence" value="ECO:0007669"/>
    <property type="project" value="UniProtKB-SubCell"/>
</dbReference>
<dbReference type="EMBL" id="LT719092">
    <property type="protein sequence ID" value="SJK84414.1"/>
    <property type="molecule type" value="Genomic_DNA"/>
</dbReference>
<dbReference type="RefSeq" id="WP_021789892.1">
    <property type="nucleotide sequence ID" value="NZ_LT671858.1"/>
</dbReference>
<dbReference type="Proteomes" id="UP000187822">
    <property type="component" value="Chromosome I"/>
</dbReference>
<evidence type="ECO:0000256" key="2">
    <source>
        <dbReference type="ARBA" id="ARBA00022692"/>
    </source>
</evidence>
<reference evidence="8" key="3">
    <citation type="submission" date="2016-06" db="EMBL/GenBank/DDBJ databases">
        <authorList>
            <person name="Toshchakov V.S."/>
        </authorList>
    </citation>
    <scope>NUCLEOTIDE SEQUENCE [LARGE SCALE GENOMIC DNA]</scope>
    <source>
        <strain>PM4 (JCM 30641</strain>
        <strain evidence="8">\VKM B-2940)</strain>
    </source>
</reference>
<evidence type="ECO:0000256" key="4">
    <source>
        <dbReference type="ARBA" id="ARBA00023136"/>
    </source>
</evidence>
<keyword evidence="3 5" id="KW-1133">Transmembrane helix</keyword>
<dbReference type="PANTHER" id="PTHR43701">
    <property type="entry name" value="MEMBRANE TRANSPORTER PROTEIN MJ0441-RELATED"/>
    <property type="match status" value="1"/>
</dbReference>
<evidence type="ECO:0000256" key="5">
    <source>
        <dbReference type="RuleBase" id="RU363041"/>
    </source>
</evidence>
<evidence type="ECO:0000313" key="7">
    <source>
        <dbReference type="EMBL" id="SJK84414.1"/>
    </source>
</evidence>
<feature type="transmembrane region" description="Helical" evidence="5">
    <location>
        <begin position="137"/>
        <end position="167"/>
    </location>
</feature>
<sequence>MIESFGVFSLIGIITGVLTGITGSSGVIVVVPAMTFLGYSFHIAVGTSLLVDVITTSSVVYVYSRGKRIDWRIGLILGGGALIGAQIGAHVAIFISDRPLEIVFTIMALLMAAQSFRRAKKGLSLTRKQISHPYLAGLVISIPIGILAGTLGTSGGIMFIAVMMILYSMDPKTMVGTATLAMFVSAISGSTGYFLLNSIDIFGGILIGAISLISGFYFAKQALKMKDSTIYYFLGIVFIGVSLLEIITILRV</sequence>
<gene>
    <name evidence="7" type="ORF">CPM_0537</name>
    <name evidence="6" type="ORF">CSP5_0565</name>
</gene>
<dbReference type="GeneID" id="41587859"/>
<dbReference type="EMBL" id="LT671858">
    <property type="protein sequence ID" value="SIM47438.1"/>
    <property type="molecule type" value="Genomic_DNA"/>
</dbReference>
<dbReference type="InterPro" id="IPR002781">
    <property type="entry name" value="TM_pro_TauE-like"/>
</dbReference>
<reference evidence="7" key="2">
    <citation type="submission" date="2016-06" db="EMBL/GenBank/DDBJ databases">
        <authorList>
            <person name="Olsen C.W."/>
            <person name="Carey S."/>
            <person name="Hinshaw L."/>
            <person name="Karasin A.I."/>
        </authorList>
    </citation>
    <scope>NUCLEOTIDE SEQUENCE [LARGE SCALE GENOMIC DNA]</scope>
    <source>
        <strain evidence="7">PM4</strain>
    </source>
</reference>
<dbReference type="KEGG" id="cdiv:CPM_0537"/>
<dbReference type="AlphaFoldDB" id="A0A1N5THB5"/>
<evidence type="ECO:0000313" key="9">
    <source>
        <dbReference type="Proteomes" id="UP000195607"/>
    </source>
</evidence>
<name>A0A1N5THB5_9ARCH</name>
<evidence type="ECO:0000256" key="1">
    <source>
        <dbReference type="ARBA" id="ARBA00004141"/>
    </source>
</evidence>
<feature type="transmembrane region" description="Helical" evidence="5">
    <location>
        <begin position="75"/>
        <end position="93"/>
    </location>
</feature>
<dbReference type="PANTHER" id="PTHR43701:SF2">
    <property type="entry name" value="MEMBRANE TRANSPORTER PROTEIN YJNA-RELATED"/>
    <property type="match status" value="1"/>
</dbReference>
<dbReference type="Pfam" id="PF01925">
    <property type="entry name" value="TauE"/>
    <property type="match status" value="1"/>
</dbReference>
<feature type="transmembrane region" description="Helical" evidence="5">
    <location>
        <begin position="230"/>
        <end position="250"/>
    </location>
</feature>
<accession>A0A1N5THB5</accession>
<feature type="transmembrane region" description="Helical" evidence="5">
    <location>
        <begin position="201"/>
        <end position="218"/>
    </location>
</feature>
<dbReference type="OrthoDB" id="57402at2157"/>
<comment type="subcellular location">
    <subcellularLocation>
        <location evidence="5">Cell membrane</location>
        <topology evidence="5">Multi-pass membrane protein</topology>
    </subcellularLocation>
    <subcellularLocation>
        <location evidence="1">Membrane</location>
        <topology evidence="1">Multi-pass membrane protein</topology>
    </subcellularLocation>
</comment>
<organism evidence="6 9">
    <name type="scientific">Cuniculiplasma divulgatum</name>
    <dbReference type="NCBI Taxonomy" id="1673428"/>
    <lineage>
        <taxon>Archaea</taxon>
        <taxon>Methanobacteriati</taxon>
        <taxon>Thermoplasmatota</taxon>
        <taxon>Thermoplasmata</taxon>
        <taxon>Thermoplasmatales</taxon>
        <taxon>Cuniculiplasmataceae</taxon>
        <taxon>Cuniculiplasma</taxon>
    </lineage>
</organism>
<protein>
    <recommendedName>
        <fullName evidence="5">Probable membrane transporter protein</fullName>
    </recommendedName>
</protein>